<proteinExistence type="predicted"/>
<evidence type="ECO:0000313" key="1">
    <source>
        <dbReference type="EMBL" id="KKL67237.1"/>
    </source>
</evidence>
<dbReference type="AlphaFoldDB" id="A0A0F9GVT5"/>
<name>A0A0F9GVT5_9ZZZZ</name>
<gene>
    <name evidence="1" type="ORF">LCGC14_2136990</name>
</gene>
<sequence>MLDIAIGKAREIENVLFNLGYSFYFAISMKEILIFKIFDDLDNYFSKLQS</sequence>
<dbReference type="EMBL" id="LAZR01026932">
    <property type="protein sequence ID" value="KKL67237.1"/>
    <property type="molecule type" value="Genomic_DNA"/>
</dbReference>
<accession>A0A0F9GVT5</accession>
<comment type="caution">
    <text evidence="1">The sequence shown here is derived from an EMBL/GenBank/DDBJ whole genome shotgun (WGS) entry which is preliminary data.</text>
</comment>
<reference evidence="1" key="1">
    <citation type="journal article" date="2015" name="Nature">
        <title>Complex archaea that bridge the gap between prokaryotes and eukaryotes.</title>
        <authorList>
            <person name="Spang A."/>
            <person name="Saw J.H."/>
            <person name="Jorgensen S.L."/>
            <person name="Zaremba-Niedzwiedzka K."/>
            <person name="Martijn J."/>
            <person name="Lind A.E."/>
            <person name="van Eijk R."/>
            <person name="Schleper C."/>
            <person name="Guy L."/>
            <person name="Ettema T.J."/>
        </authorList>
    </citation>
    <scope>NUCLEOTIDE SEQUENCE</scope>
</reference>
<organism evidence="1">
    <name type="scientific">marine sediment metagenome</name>
    <dbReference type="NCBI Taxonomy" id="412755"/>
    <lineage>
        <taxon>unclassified sequences</taxon>
        <taxon>metagenomes</taxon>
        <taxon>ecological metagenomes</taxon>
    </lineage>
</organism>
<protein>
    <submittedName>
        <fullName evidence="1">Uncharacterized protein</fullName>
    </submittedName>
</protein>